<keyword evidence="3" id="KW-1185">Reference proteome</keyword>
<dbReference type="SUPFAM" id="SSF52047">
    <property type="entry name" value="RNI-like"/>
    <property type="match status" value="1"/>
</dbReference>
<gene>
    <name evidence="2" type="ORF">OC846_004227</name>
</gene>
<dbReference type="EMBL" id="JAPDMZ010000121">
    <property type="protein sequence ID" value="KAK0549070.1"/>
    <property type="molecule type" value="Genomic_DNA"/>
</dbReference>
<proteinExistence type="predicted"/>
<protein>
    <submittedName>
        <fullName evidence="2">Uncharacterized protein</fullName>
    </submittedName>
</protein>
<dbReference type="Gene3D" id="3.80.10.10">
    <property type="entry name" value="Ribonuclease Inhibitor"/>
    <property type="match status" value="1"/>
</dbReference>
<dbReference type="AlphaFoldDB" id="A0AAN6GQ46"/>
<evidence type="ECO:0000256" key="1">
    <source>
        <dbReference type="SAM" id="MobiDB-lite"/>
    </source>
</evidence>
<organism evidence="2 3">
    <name type="scientific">Tilletia horrida</name>
    <dbReference type="NCBI Taxonomy" id="155126"/>
    <lineage>
        <taxon>Eukaryota</taxon>
        <taxon>Fungi</taxon>
        <taxon>Dikarya</taxon>
        <taxon>Basidiomycota</taxon>
        <taxon>Ustilaginomycotina</taxon>
        <taxon>Exobasidiomycetes</taxon>
        <taxon>Tilletiales</taxon>
        <taxon>Tilletiaceae</taxon>
        <taxon>Tilletia</taxon>
    </lineage>
</organism>
<evidence type="ECO:0000313" key="3">
    <source>
        <dbReference type="Proteomes" id="UP001176517"/>
    </source>
</evidence>
<feature type="compositionally biased region" description="Polar residues" evidence="1">
    <location>
        <begin position="1"/>
        <end position="12"/>
    </location>
</feature>
<evidence type="ECO:0000313" key="2">
    <source>
        <dbReference type="EMBL" id="KAK0549070.1"/>
    </source>
</evidence>
<comment type="caution">
    <text evidence="2">The sequence shown here is derived from an EMBL/GenBank/DDBJ whole genome shotgun (WGS) entry which is preliminary data.</text>
</comment>
<sequence>MSLLLSNPSDGNQPGDYATKQPELDMTSAVQRFLQIPELVRLVLDHLSRDRIDLLSLSLVSKNLRLQALRIWVRKLYIPLPAADDRLNFFKANPSLLNHVRYFKLGNLDADLDPTAFKAMTDAPSWDKLNELLELLAQSSKSADELPVVDLTILPLDPLRLPNTLAQRVVALRILYLPERRTAANVNSAQGNDNIDRHEDALIRKQLEEIIHHAKSGPGLRRFEIHASIYSYDQHPSASLLDGIWQGLALHTPTLRDLTIHLRGLEFPTTFSTLKLGRLETLSLEVHKYERLPLIERFLDSAENLRALRIRGLTGNLLSFDQTFPNLRHICVDGPFINADTAKSFAARHPHVVHVVGERLKPALYPNLAHAFPGTPSDLRHDLEAGHSFAHLGMVASTSGNMECCLALLRSYPAASDKLTSLDLNGPYRSSPDFFTEFPLMLGSDFLPNLTELHMEMCPDWQAALGLEWDLEAGILRLLAMLICARSLKVLRLTEHDDYLDDADILLDKHSYPLAFEYLCCKPSGRTQWEYFRFVASDPDEQEETIIKADAALTGGDGAGDGKEGRLERVPAIFRTRVTKDGVWERPFSWSKTDNILDHLNDTAPLTFPPF</sequence>
<name>A0AAN6GQ46_9BASI</name>
<accession>A0AAN6GQ46</accession>
<feature type="region of interest" description="Disordered" evidence="1">
    <location>
        <begin position="1"/>
        <end position="20"/>
    </location>
</feature>
<dbReference type="InterPro" id="IPR032675">
    <property type="entry name" value="LRR_dom_sf"/>
</dbReference>
<dbReference type="Proteomes" id="UP001176517">
    <property type="component" value="Unassembled WGS sequence"/>
</dbReference>
<reference evidence="2" key="1">
    <citation type="journal article" date="2023" name="PhytoFront">
        <title>Draft Genome Resources of Seven Strains of Tilletia horrida, Causal Agent of Kernel Smut of Rice.</title>
        <authorList>
            <person name="Khanal S."/>
            <person name="Antony Babu S."/>
            <person name="Zhou X.G."/>
        </authorList>
    </citation>
    <scope>NUCLEOTIDE SEQUENCE</scope>
    <source>
        <strain evidence="2">TX6</strain>
    </source>
</reference>